<accession>D3DY92</accession>
<organism evidence="1 2">
    <name type="scientific">Cupriavidus metallidurans (strain ATCC 43123 / DSM 2839 / NBRC 102507 / CH34)</name>
    <name type="common">Ralstonia metallidurans</name>
    <dbReference type="NCBI Taxonomy" id="266264"/>
    <lineage>
        <taxon>Bacteria</taxon>
        <taxon>Pseudomonadati</taxon>
        <taxon>Pseudomonadota</taxon>
        <taxon>Betaproteobacteria</taxon>
        <taxon>Burkholderiales</taxon>
        <taxon>Burkholderiaceae</taxon>
        <taxon>Cupriavidus</taxon>
    </lineage>
</organism>
<keyword evidence="2" id="KW-1185">Reference proteome</keyword>
<evidence type="ECO:0000313" key="2">
    <source>
        <dbReference type="Proteomes" id="UP000002429"/>
    </source>
</evidence>
<name>D3DY92_CUPMC</name>
<protein>
    <submittedName>
        <fullName evidence="1">Uncharacterized protein</fullName>
    </submittedName>
</protein>
<gene>
    <name evidence="1" type="ordered locus">Rmet_6668</name>
</gene>
<dbReference type="Proteomes" id="UP000002429">
    <property type="component" value="Plasmid megaplasmid"/>
</dbReference>
<sequence length="24" mass="2918">MSQMGHYYLWLTHTILRIIIQTAQ</sequence>
<dbReference type="HOGENOM" id="CLU_3421144_0_0_4"/>
<reference evidence="2" key="1">
    <citation type="journal article" date="2010" name="PLoS ONE">
        <title>The complete genome sequence of Cupriavidus metallidurans strain CH34, a master survivalist in harsh and anthropogenic environments.</title>
        <authorList>
            <person name="Janssen P.J."/>
            <person name="Van Houdt R."/>
            <person name="Moors H."/>
            <person name="Monsieurs P."/>
            <person name="Morin N."/>
            <person name="Michaux A."/>
            <person name="Benotmane M.A."/>
            <person name="Leys N."/>
            <person name="Vallaeys T."/>
            <person name="Lapidus A."/>
            <person name="Monchy S."/>
            <person name="Medigue C."/>
            <person name="Taghavi S."/>
            <person name="McCorkle S."/>
            <person name="Dunn J."/>
            <person name="van der Lelie D."/>
            <person name="Mergeay M."/>
        </authorList>
    </citation>
    <scope>NUCLEOTIDE SEQUENCE [LARGE SCALE GENOMIC DNA]</scope>
    <source>
        <strain evidence="2">ATCC 43123 / DSM 2839 / NBRC 102507 / CH34</strain>
    </source>
</reference>
<dbReference type="KEGG" id="rme:Rmet_6668"/>
<keyword evidence="1" id="KW-0614">Plasmid</keyword>
<dbReference type="EMBL" id="CP000353">
    <property type="protein sequence ID" value="ADC45262.1"/>
    <property type="molecule type" value="Genomic_DNA"/>
</dbReference>
<geneLocation type="plasmid" evidence="1 2">
    <name>megaplasmid</name>
</geneLocation>
<dbReference type="AlphaFoldDB" id="D3DY92"/>
<evidence type="ECO:0000313" key="1">
    <source>
        <dbReference type="EMBL" id="ADC45262.1"/>
    </source>
</evidence>
<proteinExistence type="predicted"/>